<dbReference type="InterPro" id="IPR032179">
    <property type="entry name" value="Cry22Aa_Ig-like"/>
</dbReference>
<dbReference type="Proteomes" id="UP000620133">
    <property type="component" value="Chromosome"/>
</dbReference>
<organism evidence="2 3">
    <name type="scientific">Mariniplasma anaerobium</name>
    <dbReference type="NCBI Taxonomy" id="2735436"/>
    <lineage>
        <taxon>Bacteria</taxon>
        <taxon>Bacillati</taxon>
        <taxon>Mycoplasmatota</taxon>
        <taxon>Mollicutes</taxon>
        <taxon>Acholeplasmatales</taxon>
        <taxon>Acholeplasmataceae</taxon>
        <taxon>Mariniplasma</taxon>
    </lineage>
</organism>
<proteinExistence type="predicted"/>
<dbReference type="EMBL" id="AP024412">
    <property type="protein sequence ID" value="BCR35770.1"/>
    <property type="molecule type" value="Genomic_DNA"/>
</dbReference>
<dbReference type="RefSeq" id="WP_176238606.1">
    <property type="nucleotide sequence ID" value="NZ_AP024412.1"/>
</dbReference>
<evidence type="ECO:0000313" key="2">
    <source>
        <dbReference type="EMBL" id="BCR35770.1"/>
    </source>
</evidence>
<name>A0A7U9TGM6_9MOLU</name>
<protein>
    <recommendedName>
        <fullName evidence="1">Pesticidal crystal protein Cry22Aa Ig-like domain-containing protein</fullName>
    </recommendedName>
</protein>
<reference evidence="2" key="1">
    <citation type="submission" date="2021-01" db="EMBL/GenBank/DDBJ databases">
        <title>Draft genome sequence of Acholeplasmataceae bacterium strain Mahy22.</title>
        <authorList>
            <person name="Watanabe M."/>
            <person name="Kojima H."/>
            <person name="Fukui M."/>
        </authorList>
    </citation>
    <scope>NUCLEOTIDE SEQUENCE</scope>
    <source>
        <strain evidence="2">Mahy22</strain>
    </source>
</reference>
<dbReference type="Pfam" id="PF16403">
    <property type="entry name" value="Bact_surface_Ig-like"/>
    <property type="match status" value="2"/>
</dbReference>
<feature type="domain" description="Pesticidal crystal protein Cry22Aa Ig-like" evidence="1">
    <location>
        <begin position="34"/>
        <end position="100"/>
    </location>
</feature>
<dbReference type="Gene3D" id="2.160.20.110">
    <property type="match status" value="1"/>
</dbReference>
<evidence type="ECO:0000259" key="1">
    <source>
        <dbReference type="Pfam" id="PF16403"/>
    </source>
</evidence>
<accession>A0A7U9TGM6</accession>
<feature type="domain" description="Pesticidal crystal protein Cry22Aa Ig-like" evidence="1">
    <location>
        <begin position="211"/>
        <end position="276"/>
    </location>
</feature>
<dbReference type="PROSITE" id="PS51257">
    <property type="entry name" value="PROKAR_LIPOPROTEIN"/>
    <property type="match status" value="1"/>
</dbReference>
<keyword evidence="3" id="KW-1185">Reference proteome</keyword>
<sequence length="1286" mass="141183">MKTILKIGVLLISLFILTSCGSTPEEISTLLPEIELSGDVFVTIEVGTAYTDPGASIIGDFNLDIQTTSDLDTNTVGVYTITYAIEYLGVNYSVDRTVTVVDSVLYNLDINISDVTITNTSISFTVSLNDPTGDLSNVEVVLYQGSNVVKTFPITNGDTLITIDTFTANTNYKVVVEGSYLYESITKNIEGYEISFTSGDVDATAETPILALNGDATMTVFVYDDFTDPGATITNDFDLDIDVTSDVDSNTLGSYTITYSVVYEDVTYSITRNVLVIEYVSVLDGFNFILTLVETTKDSITYSVSLTDPLGLLQDGKLVLYNKATFIASYDINNGMNTITFSNLESDTTYEVKIEGTFDQYGSTLPVEGFNEEVDTLPAVVLGFTNTNEVITDMLYSSVINVVDFNSSISQMTATLYQGEVEVDHLNLVVGNNTFEKNYLVSETEHTLKVDYTYTPVGATTPVSETITLSTFTTLATPTPDLILFYCQPEAEGFDIAVGLNQTSFTLISVYVEVWLDGSYHSRFTAINNFTLIEVTGLEDSTSYEIKLYADYTQNSTENEYIYKLIDEQTVSTLEVLSYTTPSIENFAVTSNIGDSNSITVTLDFLDPDDVLLEDAYLRLYKGTSIDDSQLINVGSNVITFDDSIDSNTIYTLKVRTSYAVNENYDDNEWNTDIFEQDYLTQPDIAGISFVQEQDIYFSGDHIILILDVDNPDDMIIDYVTINSTIYEDFLFPSNLDRLYISLGHETDYTTYNYHLESFSVTQIDESIYDVEFDQSISFNLNVPGSVDPETATVDVLELTAVDYTREVVLNDTADYQITVHLDNPYNLEVKSITINSVTYLQAEFLSESTTKQIVLPVELSRYNNKFIAKGISYMRNDDLIEEIVSYIPEIEIYGYISSNVSYINTVADLLAIDTTHTEFYYDYILTADLDLAGITFTPIGTDDYRFNGSFDGGGHTISNLQLTSYEINQTTYDYFGLFGYSQAYIYDLKLENVYMNITTDETHTLYIGSLAGKSTGYVSHVEVIGNSSITVNGSTNVALGGLIGDNYGTLIHTHTNIDITMDGYNHTPGTAIIGGLTGTTYYGNVAVSSAKGSISITNTNDVTVEVGGLIGSFSTGSSSPRNNISNSYADVDITTSNTYYGSTGGLVGKSGNGIYTNSGIINSYASGSVESSAGKIAGLVGRYSIYITNSFATGDVSSANVSVGRIVGTGANSYIENTFKYDGQVLISSGSLVTNGLDTYQYTMVTAGAEQFNDDEFYTKHLTWSTYFFDYTTLDVANGVLPTLK</sequence>
<gene>
    <name evidence="2" type="ORF">MPAN_006630</name>
</gene>
<evidence type="ECO:0000313" key="3">
    <source>
        <dbReference type="Proteomes" id="UP000620133"/>
    </source>
</evidence>
<dbReference type="InterPro" id="IPR013783">
    <property type="entry name" value="Ig-like_fold"/>
</dbReference>
<dbReference type="KEGG" id="manr:MPAN_006630"/>
<dbReference type="Gene3D" id="2.60.40.10">
    <property type="entry name" value="Immunoglobulins"/>
    <property type="match status" value="2"/>
</dbReference>